<evidence type="ECO:0000256" key="3">
    <source>
        <dbReference type="ARBA" id="ARBA00022729"/>
    </source>
</evidence>
<comment type="similarity">
    <text evidence="2 7">Belongs to the glycosyl hydrolase 31 family.</text>
</comment>
<evidence type="ECO:0000256" key="1">
    <source>
        <dbReference type="ARBA" id="ARBA00004881"/>
    </source>
</evidence>
<dbReference type="Gene3D" id="3.20.20.80">
    <property type="entry name" value="Glycosidases"/>
    <property type="match status" value="1"/>
</dbReference>
<evidence type="ECO:0000313" key="11">
    <source>
        <dbReference type="Proteomes" id="UP001174909"/>
    </source>
</evidence>
<dbReference type="GO" id="GO:0006491">
    <property type="term" value="P:N-glycan processing"/>
    <property type="evidence" value="ECO:0007669"/>
    <property type="project" value="TreeGrafter"/>
</dbReference>
<organism evidence="10 11">
    <name type="scientific">Geodia barretti</name>
    <name type="common">Barrett's horny sponge</name>
    <dbReference type="NCBI Taxonomy" id="519541"/>
    <lineage>
        <taxon>Eukaryota</taxon>
        <taxon>Metazoa</taxon>
        <taxon>Porifera</taxon>
        <taxon>Demospongiae</taxon>
        <taxon>Heteroscleromorpha</taxon>
        <taxon>Tetractinellida</taxon>
        <taxon>Astrophorina</taxon>
        <taxon>Geodiidae</taxon>
        <taxon>Geodia</taxon>
    </lineage>
</organism>
<sequence>MRAHAHLDTRRREPWLYDADKMAAIRSVVRLRYQLLPYWYSVFHEAHRMGLPVLRPLWVEFPRDKNTWAAEDQFMVGDCLLVHPVTEQGATSVQLYLPGTSTLWYDMDDYTVYTGGSRYSISAPLNKIPVFQRGGTIVPKKMRVRRCSSLTANDPYTLIVALDEKKEAKGELYIDDGHSNDYLTGGFVVREFEFDRHTFTSRTWAFSGMFPTKAWVERIVILGYPLEPYRVMISLGAGSEELMFDYKSSNKALTIRRPGINILEDFSITIYDG</sequence>
<accession>A0AA35WHQ3</accession>
<feature type="domain" description="Glycosyl hydrolase family 31 C-terminal" evidence="9">
    <location>
        <begin position="50"/>
        <end position="138"/>
    </location>
</feature>
<dbReference type="FunFam" id="2.60.40.1180:FF:000023">
    <property type="entry name" value="neutral alpha-glucosidase AB isoform X2"/>
    <property type="match status" value="1"/>
</dbReference>
<dbReference type="Pfam" id="PF21365">
    <property type="entry name" value="Glyco_hydro_31_3rd"/>
    <property type="match status" value="1"/>
</dbReference>
<gene>
    <name evidence="10" type="ORF">GBAR_LOCUS8868</name>
</gene>
<keyword evidence="4 7" id="KW-0378">Hydrolase</keyword>
<protein>
    <submittedName>
        <fullName evidence="10">Neutral alpha-glucosidase AB</fullName>
    </submittedName>
</protein>
<reference evidence="10" key="1">
    <citation type="submission" date="2023-03" db="EMBL/GenBank/DDBJ databases">
        <authorList>
            <person name="Steffen K."/>
            <person name="Cardenas P."/>
        </authorList>
    </citation>
    <scope>NUCLEOTIDE SEQUENCE</scope>
</reference>
<evidence type="ECO:0000256" key="6">
    <source>
        <dbReference type="ARBA" id="ARBA00023295"/>
    </source>
</evidence>
<dbReference type="GO" id="GO:0005975">
    <property type="term" value="P:carbohydrate metabolic process"/>
    <property type="evidence" value="ECO:0007669"/>
    <property type="project" value="InterPro"/>
</dbReference>
<dbReference type="SUPFAM" id="SSF51011">
    <property type="entry name" value="Glycosyl hydrolase domain"/>
    <property type="match status" value="1"/>
</dbReference>
<dbReference type="InterPro" id="IPR017853">
    <property type="entry name" value="GH"/>
</dbReference>
<comment type="pathway">
    <text evidence="1">Glycan metabolism.</text>
</comment>
<comment type="caution">
    <text evidence="10">The sequence shown here is derived from an EMBL/GenBank/DDBJ whole genome shotgun (WGS) entry which is preliminary data.</text>
</comment>
<dbReference type="Proteomes" id="UP001174909">
    <property type="component" value="Unassembled WGS sequence"/>
</dbReference>
<dbReference type="PANTHER" id="PTHR22762:SF54">
    <property type="entry name" value="BCDNA.GH04962"/>
    <property type="match status" value="1"/>
</dbReference>
<keyword evidence="3" id="KW-0732">Signal</keyword>
<dbReference type="InterPro" id="IPR013780">
    <property type="entry name" value="Glyco_hydro_b"/>
</dbReference>
<keyword evidence="6 7" id="KW-0326">Glycosidase</keyword>
<evidence type="ECO:0000256" key="2">
    <source>
        <dbReference type="ARBA" id="ARBA00007806"/>
    </source>
</evidence>
<dbReference type="AlphaFoldDB" id="A0AA35WHQ3"/>
<evidence type="ECO:0000313" key="10">
    <source>
        <dbReference type="EMBL" id="CAI8014142.1"/>
    </source>
</evidence>
<dbReference type="InterPro" id="IPR048395">
    <property type="entry name" value="Glyco_hydro_31_C"/>
</dbReference>
<dbReference type="Pfam" id="PF01055">
    <property type="entry name" value="Glyco_hydro_31_2nd"/>
    <property type="match status" value="1"/>
</dbReference>
<evidence type="ECO:0000259" key="9">
    <source>
        <dbReference type="Pfam" id="PF21365"/>
    </source>
</evidence>
<dbReference type="SUPFAM" id="SSF51445">
    <property type="entry name" value="(Trans)glycosidases"/>
    <property type="match status" value="1"/>
</dbReference>
<proteinExistence type="inferred from homology"/>
<keyword evidence="11" id="KW-1185">Reference proteome</keyword>
<dbReference type="Gene3D" id="2.60.40.1180">
    <property type="entry name" value="Golgi alpha-mannosidase II"/>
    <property type="match status" value="2"/>
</dbReference>
<evidence type="ECO:0000259" key="8">
    <source>
        <dbReference type="Pfam" id="PF01055"/>
    </source>
</evidence>
<feature type="domain" description="Glycoside hydrolase family 31 TIM barrel" evidence="8">
    <location>
        <begin position="1"/>
        <end position="41"/>
    </location>
</feature>
<evidence type="ECO:0000256" key="4">
    <source>
        <dbReference type="ARBA" id="ARBA00022801"/>
    </source>
</evidence>
<evidence type="ECO:0000256" key="5">
    <source>
        <dbReference type="ARBA" id="ARBA00023180"/>
    </source>
</evidence>
<name>A0AA35WHQ3_GEOBA</name>
<keyword evidence="5" id="KW-0325">Glycoprotein</keyword>
<dbReference type="PANTHER" id="PTHR22762">
    <property type="entry name" value="ALPHA-GLUCOSIDASE"/>
    <property type="match status" value="1"/>
</dbReference>
<dbReference type="GO" id="GO:0090599">
    <property type="term" value="F:alpha-glucosidase activity"/>
    <property type="evidence" value="ECO:0007669"/>
    <property type="project" value="TreeGrafter"/>
</dbReference>
<dbReference type="EMBL" id="CASHTH010001341">
    <property type="protein sequence ID" value="CAI8014142.1"/>
    <property type="molecule type" value="Genomic_DNA"/>
</dbReference>
<evidence type="ECO:0000256" key="7">
    <source>
        <dbReference type="RuleBase" id="RU361185"/>
    </source>
</evidence>
<dbReference type="InterPro" id="IPR000322">
    <property type="entry name" value="Glyco_hydro_31_TIM"/>
</dbReference>